<feature type="compositionally biased region" description="Polar residues" evidence="1">
    <location>
        <begin position="21"/>
        <end position="31"/>
    </location>
</feature>
<evidence type="ECO:0000313" key="3">
    <source>
        <dbReference type="Proteomes" id="UP000658278"/>
    </source>
</evidence>
<reference evidence="2" key="1">
    <citation type="submission" date="2021-01" db="EMBL/GenBank/DDBJ databases">
        <title>Modified the classification status of verrucomicrobia.</title>
        <authorList>
            <person name="Feng X."/>
        </authorList>
    </citation>
    <scope>NUCLEOTIDE SEQUENCE</scope>
    <source>
        <strain evidence="2">KCTC 22201</strain>
    </source>
</reference>
<organism evidence="2 3">
    <name type="scientific">Haloferula rosea</name>
    <dbReference type="NCBI Taxonomy" id="490093"/>
    <lineage>
        <taxon>Bacteria</taxon>
        <taxon>Pseudomonadati</taxon>
        <taxon>Verrucomicrobiota</taxon>
        <taxon>Verrucomicrobiia</taxon>
        <taxon>Verrucomicrobiales</taxon>
        <taxon>Verrucomicrobiaceae</taxon>
        <taxon>Haloferula</taxon>
    </lineage>
</organism>
<feature type="region of interest" description="Disordered" evidence="1">
    <location>
        <begin position="21"/>
        <end position="40"/>
    </location>
</feature>
<name>A0A934VHA5_9BACT</name>
<dbReference type="Proteomes" id="UP000658278">
    <property type="component" value="Unassembled WGS sequence"/>
</dbReference>
<accession>A0A934VHA5</accession>
<evidence type="ECO:0000313" key="2">
    <source>
        <dbReference type="EMBL" id="MBK1828455.1"/>
    </source>
</evidence>
<dbReference type="EMBL" id="JAENII010000013">
    <property type="protein sequence ID" value="MBK1828455.1"/>
    <property type="molecule type" value="Genomic_DNA"/>
</dbReference>
<comment type="caution">
    <text evidence="2">The sequence shown here is derived from an EMBL/GenBank/DDBJ whole genome shotgun (WGS) entry which is preliminary data.</text>
</comment>
<dbReference type="RefSeq" id="WP_200281881.1">
    <property type="nucleotide sequence ID" value="NZ_JAENII010000013.1"/>
</dbReference>
<sequence>MKKLLLPFAAVCLTQCSTDLPPTEQAQTPLNPASDYQPAKGEPTVDDIARFLAGRPVENGEALSAYQRTKGNYHTHALEFDYLWRKMASKRTLRQQQYFHETIKPLIGASSTVVYPFGGPDVLYGTSMFPQASTYVLIGLEPVGGIPDLSGDPSGLLRRLSIVMDEPLRHGYYITKEMRQAPAVTPILLTSLGLMGARVDNVQSISAAGRPGVEVRFRTSRGGNKRLIYVSADLSNRGFDSGFQSWLGQYSGATGYFKAASYLQHDPNFSGIRDWTLANCKSVVQDDSGIPYRYYVSNGWDVTLLGTYQRPIPLFARWKQNDLASAYQAIGGRGPEIPFGSGYHLKMAEANLQVCKKK</sequence>
<keyword evidence="3" id="KW-1185">Reference proteome</keyword>
<gene>
    <name evidence="2" type="ORF">JIN81_15585</name>
</gene>
<dbReference type="AlphaFoldDB" id="A0A934VHA5"/>
<proteinExistence type="predicted"/>
<evidence type="ECO:0000256" key="1">
    <source>
        <dbReference type="SAM" id="MobiDB-lite"/>
    </source>
</evidence>
<protein>
    <submittedName>
        <fullName evidence="2">Uncharacterized protein</fullName>
    </submittedName>
</protein>